<gene>
    <name evidence="1" type="ORF">CSSPJE1EN2_LOCUS22782</name>
</gene>
<sequence>MQNSSSHLGPRFTHAEASWDPESAVAFLPTGVKGSGCAIIMKNSPGRQILYNSGGEQRVRVMLQGEGGIPEMREAT</sequence>
<name>A0ABP1BY70_9BRYO</name>
<organism evidence="1 2">
    <name type="scientific">Sphagnum jensenii</name>
    <dbReference type="NCBI Taxonomy" id="128206"/>
    <lineage>
        <taxon>Eukaryota</taxon>
        <taxon>Viridiplantae</taxon>
        <taxon>Streptophyta</taxon>
        <taxon>Embryophyta</taxon>
        <taxon>Bryophyta</taxon>
        <taxon>Sphagnophytina</taxon>
        <taxon>Sphagnopsida</taxon>
        <taxon>Sphagnales</taxon>
        <taxon>Sphagnaceae</taxon>
        <taxon>Sphagnum</taxon>
    </lineage>
</organism>
<accession>A0ABP1BY70</accession>
<dbReference type="Proteomes" id="UP001497522">
    <property type="component" value="Chromosome 8"/>
</dbReference>
<dbReference type="EMBL" id="OZ023709">
    <property type="protein sequence ID" value="CAK9881426.1"/>
    <property type="molecule type" value="Genomic_DNA"/>
</dbReference>
<keyword evidence="2" id="KW-1185">Reference proteome</keyword>
<protein>
    <submittedName>
        <fullName evidence="1">Uncharacterized protein</fullName>
    </submittedName>
</protein>
<reference evidence="1" key="1">
    <citation type="submission" date="2024-03" db="EMBL/GenBank/DDBJ databases">
        <authorList>
            <consortium name="ELIXIR-Norway"/>
            <consortium name="Elixir Norway"/>
        </authorList>
    </citation>
    <scope>NUCLEOTIDE SEQUENCE</scope>
</reference>
<evidence type="ECO:0000313" key="1">
    <source>
        <dbReference type="EMBL" id="CAK9881426.1"/>
    </source>
</evidence>
<proteinExistence type="predicted"/>
<evidence type="ECO:0000313" key="2">
    <source>
        <dbReference type="Proteomes" id="UP001497522"/>
    </source>
</evidence>